<feature type="compositionally biased region" description="Acidic residues" evidence="1">
    <location>
        <begin position="36"/>
        <end position="45"/>
    </location>
</feature>
<keyword evidence="2" id="KW-1133">Transmembrane helix</keyword>
<gene>
    <name evidence="3" type="ORF">AJ79_09844</name>
</gene>
<evidence type="ECO:0000256" key="1">
    <source>
        <dbReference type="SAM" id="MobiDB-lite"/>
    </source>
</evidence>
<dbReference type="Proteomes" id="UP000223968">
    <property type="component" value="Unassembled WGS sequence"/>
</dbReference>
<keyword evidence="4" id="KW-1185">Reference proteome</keyword>
<sequence length="107" mass="11075">MPPTPALRPTMPEEYASSDEDTPLLLALEPRIVSLSDEETDDEDAAMLPGSGSGSGSGWSLSSMASNPGQALTPSTSLAIVLCGVVVLVGFAVYVGMKWTDYRVGGV</sequence>
<keyword evidence="2" id="KW-0472">Membrane</keyword>
<feature type="region of interest" description="Disordered" evidence="1">
    <location>
        <begin position="1"/>
        <end position="21"/>
    </location>
</feature>
<organism evidence="3 4">
    <name type="scientific">Helicocarpus griseus UAMH5409</name>
    <dbReference type="NCBI Taxonomy" id="1447875"/>
    <lineage>
        <taxon>Eukaryota</taxon>
        <taxon>Fungi</taxon>
        <taxon>Dikarya</taxon>
        <taxon>Ascomycota</taxon>
        <taxon>Pezizomycotina</taxon>
        <taxon>Eurotiomycetes</taxon>
        <taxon>Eurotiomycetidae</taxon>
        <taxon>Onygenales</taxon>
        <taxon>Ajellomycetaceae</taxon>
        <taxon>Helicocarpus</taxon>
    </lineage>
</organism>
<proteinExistence type="predicted"/>
<evidence type="ECO:0000313" key="4">
    <source>
        <dbReference type="Proteomes" id="UP000223968"/>
    </source>
</evidence>
<evidence type="ECO:0000313" key="3">
    <source>
        <dbReference type="EMBL" id="PGG95835.1"/>
    </source>
</evidence>
<keyword evidence="2" id="KW-0812">Transmembrane</keyword>
<comment type="caution">
    <text evidence="3">The sequence shown here is derived from an EMBL/GenBank/DDBJ whole genome shotgun (WGS) entry which is preliminary data.</text>
</comment>
<name>A0A2B7WGH0_9EURO</name>
<evidence type="ECO:0000256" key="2">
    <source>
        <dbReference type="SAM" id="Phobius"/>
    </source>
</evidence>
<dbReference type="AlphaFoldDB" id="A0A2B7WGH0"/>
<feature type="region of interest" description="Disordered" evidence="1">
    <location>
        <begin position="36"/>
        <end position="66"/>
    </location>
</feature>
<accession>A0A2B7WGH0</accession>
<protein>
    <submittedName>
        <fullName evidence="3">Uncharacterized protein</fullName>
    </submittedName>
</protein>
<feature type="transmembrane region" description="Helical" evidence="2">
    <location>
        <begin position="78"/>
        <end position="97"/>
    </location>
</feature>
<dbReference type="EMBL" id="PDNB01000309">
    <property type="protein sequence ID" value="PGG95835.1"/>
    <property type="molecule type" value="Genomic_DNA"/>
</dbReference>
<reference evidence="3 4" key="1">
    <citation type="submission" date="2017-10" db="EMBL/GenBank/DDBJ databases">
        <title>Comparative genomics in systemic dimorphic fungi from Ajellomycetaceae.</title>
        <authorList>
            <person name="Munoz J.F."/>
            <person name="Mcewen J.G."/>
            <person name="Clay O.K."/>
            <person name="Cuomo C.A."/>
        </authorList>
    </citation>
    <scope>NUCLEOTIDE SEQUENCE [LARGE SCALE GENOMIC DNA]</scope>
    <source>
        <strain evidence="3 4">UAMH5409</strain>
    </source>
</reference>